<reference evidence="2" key="1">
    <citation type="submission" date="2025-08" db="UniProtKB">
        <authorList>
            <consortium name="Ensembl"/>
        </authorList>
    </citation>
    <scope>IDENTIFICATION</scope>
</reference>
<dbReference type="Proteomes" id="UP000261620">
    <property type="component" value="Unplaced"/>
</dbReference>
<evidence type="ECO:0000259" key="1">
    <source>
        <dbReference type="Pfam" id="PF00076"/>
    </source>
</evidence>
<reference evidence="2" key="2">
    <citation type="submission" date="2025-09" db="UniProtKB">
        <authorList>
            <consortium name="Ensembl"/>
        </authorList>
    </citation>
    <scope>IDENTIFICATION</scope>
</reference>
<accession>A0A3Q3WUL7</accession>
<feature type="domain" description="RRM" evidence="1">
    <location>
        <begin position="6"/>
        <end position="48"/>
    </location>
</feature>
<evidence type="ECO:0000313" key="2">
    <source>
        <dbReference type="Ensembl" id="ENSMMOP00000019058.1"/>
    </source>
</evidence>
<dbReference type="InterPro" id="IPR035979">
    <property type="entry name" value="RBD_domain_sf"/>
</dbReference>
<protein>
    <recommendedName>
        <fullName evidence="1">RRM domain-containing protein</fullName>
    </recommendedName>
</protein>
<dbReference type="Pfam" id="PF00076">
    <property type="entry name" value="RRM_1"/>
    <property type="match status" value="1"/>
</dbReference>
<dbReference type="AlphaFoldDB" id="A0A3Q3WUL7"/>
<name>A0A3Q3WUL7_MOLML</name>
<dbReference type="SUPFAM" id="SSF54928">
    <property type="entry name" value="RNA-binding domain, RBD"/>
    <property type="match status" value="1"/>
</dbReference>
<dbReference type="InterPro" id="IPR012677">
    <property type="entry name" value="Nucleotide-bd_a/b_plait_sf"/>
</dbReference>
<dbReference type="Gene3D" id="3.30.70.330">
    <property type="match status" value="1"/>
</dbReference>
<dbReference type="Ensembl" id="ENSMMOT00000019373.1">
    <property type="protein sequence ID" value="ENSMMOP00000019058.1"/>
    <property type="gene ID" value="ENSMMOG00000014430.1"/>
</dbReference>
<dbReference type="InterPro" id="IPR000504">
    <property type="entry name" value="RRM_dom"/>
</dbReference>
<dbReference type="GO" id="GO:0003723">
    <property type="term" value="F:RNA binding"/>
    <property type="evidence" value="ECO:0007669"/>
    <property type="project" value="InterPro"/>
</dbReference>
<keyword evidence="3" id="KW-1185">Reference proteome</keyword>
<proteinExistence type="predicted"/>
<sequence length="83" mass="9377">MSGVVIYVGNLPSDIRMKDLENVFYTYGTIWDIDPKNRRGGGPFAFINSKIMRSMGEIHAMTSKIFGFAALTKLFHIITRCLC</sequence>
<dbReference type="STRING" id="94237.ENSMMOP00000019058"/>
<evidence type="ECO:0000313" key="3">
    <source>
        <dbReference type="Proteomes" id="UP000261620"/>
    </source>
</evidence>
<organism evidence="2 3">
    <name type="scientific">Mola mola</name>
    <name type="common">Ocean sunfish</name>
    <name type="synonym">Tetraodon mola</name>
    <dbReference type="NCBI Taxonomy" id="94237"/>
    <lineage>
        <taxon>Eukaryota</taxon>
        <taxon>Metazoa</taxon>
        <taxon>Chordata</taxon>
        <taxon>Craniata</taxon>
        <taxon>Vertebrata</taxon>
        <taxon>Euteleostomi</taxon>
        <taxon>Actinopterygii</taxon>
        <taxon>Neopterygii</taxon>
        <taxon>Teleostei</taxon>
        <taxon>Neoteleostei</taxon>
        <taxon>Acanthomorphata</taxon>
        <taxon>Eupercaria</taxon>
        <taxon>Tetraodontiformes</taxon>
        <taxon>Molidae</taxon>
        <taxon>Mola</taxon>
    </lineage>
</organism>